<dbReference type="AlphaFoldDB" id="A0AA36APD2"/>
<feature type="transmembrane region" description="Helical" evidence="6">
    <location>
        <begin position="47"/>
        <end position="68"/>
    </location>
</feature>
<keyword evidence="6" id="KW-0812">Transmembrane</keyword>
<evidence type="ECO:0000256" key="2">
    <source>
        <dbReference type="ARBA" id="ARBA00022525"/>
    </source>
</evidence>
<organism evidence="7 8">
    <name type="scientific">Octopus vulgaris</name>
    <name type="common">Common octopus</name>
    <dbReference type="NCBI Taxonomy" id="6645"/>
    <lineage>
        <taxon>Eukaryota</taxon>
        <taxon>Metazoa</taxon>
        <taxon>Spiralia</taxon>
        <taxon>Lophotrochozoa</taxon>
        <taxon>Mollusca</taxon>
        <taxon>Cephalopoda</taxon>
        <taxon>Coleoidea</taxon>
        <taxon>Octopodiformes</taxon>
        <taxon>Octopoda</taxon>
        <taxon>Incirrata</taxon>
        <taxon>Octopodidae</taxon>
        <taxon>Octopus</taxon>
    </lineage>
</organism>
<dbReference type="InterPro" id="IPR051041">
    <property type="entry name" value="FMRFamide-related_np"/>
</dbReference>
<protein>
    <recommendedName>
        <fullName evidence="9">FMRFamide-related peptides</fullName>
    </recommendedName>
</protein>
<evidence type="ECO:0000256" key="5">
    <source>
        <dbReference type="SAM" id="MobiDB-lite"/>
    </source>
</evidence>
<dbReference type="GO" id="GO:0007218">
    <property type="term" value="P:neuropeptide signaling pathway"/>
    <property type="evidence" value="ECO:0007669"/>
    <property type="project" value="UniProtKB-KW"/>
</dbReference>
<sequence>MQFDLLKRKTPHTQLLMYLPSHAVSKINNFSAWNSNRRILLKKMAGLWRIVLLATITLMCVTSQWVIYVQAEEASSSDELVNSANEAEPEMDSEDDLKRANTFLRIGKANGILRLARSPSSFLRIGRRPPLHFVRIGKAPSSMFLRIGKRVDDSENEDLNDYDADKMSGRDTRASPSSFLRIGKSGNEVEDEIDDTDETVKRVNAFLRIGRQNDPSSFLRIGKSLNNEDLSKDKRTNAFLRIGKIPASSFIRLGRGPFTEDNGINTRGFRGPTRGFLRIGKRAAIPDGSHADYFSDLNVKSQ</sequence>
<dbReference type="PANTHER" id="PTHR20986:SF24">
    <property type="entry name" value="FMRFAMIDE-LIKE NEUROPEPTIDES 1"/>
    <property type="match status" value="1"/>
</dbReference>
<evidence type="ECO:0000256" key="1">
    <source>
        <dbReference type="ARBA" id="ARBA00004613"/>
    </source>
</evidence>
<feature type="compositionally biased region" description="Basic and acidic residues" evidence="5">
    <location>
        <begin position="163"/>
        <end position="173"/>
    </location>
</feature>
<name>A0AA36APD2_OCTVU</name>
<keyword evidence="6" id="KW-0472">Membrane</keyword>
<gene>
    <name evidence="7" type="ORF">OCTVUL_1B021145</name>
</gene>
<evidence type="ECO:0000256" key="4">
    <source>
        <dbReference type="ARBA" id="ARBA00023320"/>
    </source>
</evidence>
<dbReference type="EMBL" id="OX597816">
    <property type="protein sequence ID" value="CAI9719694.1"/>
    <property type="molecule type" value="Genomic_DNA"/>
</dbReference>
<dbReference type="Proteomes" id="UP001162480">
    <property type="component" value="Chromosome 3"/>
</dbReference>
<dbReference type="GO" id="GO:0005576">
    <property type="term" value="C:extracellular region"/>
    <property type="evidence" value="ECO:0007669"/>
    <property type="project" value="UniProtKB-SubCell"/>
</dbReference>
<evidence type="ECO:0000256" key="6">
    <source>
        <dbReference type="SAM" id="Phobius"/>
    </source>
</evidence>
<accession>A0AA36APD2</accession>
<keyword evidence="4" id="KW-0527">Neuropeptide</keyword>
<keyword evidence="3" id="KW-0027">Amidation</keyword>
<evidence type="ECO:0000256" key="3">
    <source>
        <dbReference type="ARBA" id="ARBA00022815"/>
    </source>
</evidence>
<evidence type="ECO:0000313" key="8">
    <source>
        <dbReference type="Proteomes" id="UP001162480"/>
    </source>
</evidence>
<dbReference type="PANTHER" id="PTHR20986">
    <property type="entry name" value="FMRFAMIDE-RELATED PEPTIDES"/>
    <property type="match status" value="1"/>
</dbReference>
<keyword evidence="8" id="KW-1185">Reference proteome</keyword>
<evidence type="ECO:0008006" key="9">
    <source>
        <dbReference type="Google" id="ProtNLM"/>
    </source>
</evidence>
<keyword evidence="6" id="KW-1133">Transmembrane helix</keyword>
<comment type="subcellular location">
    <subcellularLocation>
        <location evidence="1">Secreted</location>
    </subcellularLocation>
</comment>
<evidence type="ECO:0000313" key="7">
    <source>
        <dbReference type="EMBL" id="CAI9719694.1"/>
    </source>
</evidence>
<reference evidence="7" key="1">
    <citation type="submission" date="2023-08" db="EMBL/GenBank/DDBJ databases">
        <authorList>
            <person name="Alioto T."/>
            <person name="Alioto T."/>
            <person name="Gomez Garrido J."/>
        </authorList>
    </citation>
    <scope>NUCLEOTIDE SEQUENCE</scope>
</reference>
<proteinExistence type="predicted"/>
<feature type="region of interest" description="Disordered" evidence="5">
    <location>
        <begin position="156"/>
        <end position="177"/>
    </location>
</feature>
<keyword evidence="2" id="KW-0964">Secreted</keyword>